<dbReference type="RefSeq" id="WP_143722210.1">
    <property type="nucleotide sequence ID" value="NZ_VKDB01000046.1"/>
</dbReference>
<dbReference type="AlphaFoldDB" id="A0A553UGE3"/>
<gene>
    <name evidence="2" type="ORF">FNU79_18165</name>
</gene>
<comment type="caution">
    <text evidence="2">The sequence shown here is derived from an EMBL/GenBank/DDBJ whole genome shotgun (WGS) entry which is preliminary data.</text>
</comment>
<organism evidence="2 3">
    <name type="scientific">Deinococcus detaillensis</name>
    <dbReference type="NCBI Taxonomy" id="2592048"/>
    <lineage>
        <taxon>Bacteria</taxon>
        <taxon>Thermotogati</taxon>
        <taxon>Deinococcota</taxon>
        <taxon>Deinococci</taxon>
        <taxon>Deinococcales</taxon>
        <taxon>Deinococcaceae</taxon>
        <taxon>Deinococcus</taxon>
    </lineage>
</organism>
<dbReference type="Proteomes" id="UP000316092">
    <property type="component" value="Unassembled WGS sequence"/>
</dbReference>
<feature type="region of interest" description="Disordered" evidence="1">
    <location>
        <begin position="125"/>
        <end position="161"/>
    </location>
</feature>
<dbReference type="OrthoDB" id="73210at2"/>
<keyword evidence="3" id="KW-1185">Reference proteome</keyword>
<evidence type="ECO:0000256" key="1">
    <source>
        <dbReference type="SAM" id="MobiDB-lite"/>
    </source>
</evidence>
<evidence type="ECO:0000313" key="3">
    <source>
        <dbReference type="Proteomes" id="UP000316092"/>
    </source>
</evidence>
<proteinExistence type="predicted"/>
<evidence type="ECO:0000313" key="2">
    <source>
        <dbReference type="EMBL" id="TSA79283.1"/>
    </source>
</evidence>
<protein>
    <submittedName>
        <fullName evidence="2">Uncharacterized protein</fullName>
    </submittedName>
</protein>
<accession>A0A553UGE3</accession>
<name>A0A553UGE3_9DEIO</name>
<dbReference type="EMBL" id="VKDB01000046">
    <property type="protein sequence ID" value="TSA79283.1"/>
    <property type="molecule type" value="Genomic_DNA"/>
</dbReference>
<reference evidence="2 3" key="1">
    <citation type="submission" date="2019-07" db="EMBL/GenBank/DDBJ databases">
        <title>Deinococcus detaillus sp. nov., isolated from humus soil in Antarctica.</title>
        <authorList>
            <person name="Zhang K."/>
        </authorList>
    </citation>
    <scope>NUCLEOTIDE SEQUENCE [LARGE SCALE GENOMIC DNA]</scope>
    <source>
        <strain evidence="2 3">H1</strain>
    </source>
</reference>
<sequence>MAWSTRLGLVSDRPDNLVRTLTPAHNELLRRDYVTEIQITGRGRDKQVRYVFGQTPVGSHPELAAMLSARGVKHGVAVRLSTVFPERIEEASRRFDQYLKVSGRPVVSRGGLMVAMVQRPEDFATPALGLSPAAPSTPGSPPPQRQTKRREQQDLEAQDTQEEARMAALEGQMLADWTLRQLTLLGIVKRLTLSERGHLPEAVLSGQLDAREVVKHATKAASGGAPAIQLVVEEVQKHLKSSRSFRGESEKD</sequence>